<protein>
    <recommendedName>
        <fullName evidence="8">VOC domain-containing protein</fullName>
    </recommendedName>
</protein>
<evidence type="ECO:0000256" key="1">
    <source>
        <dbReference type="ARBA" id="ARBA00001954"/>
    </source>
</evidence>
<evidence type="ECO:0000256" key="2">
    <source>
        <dbReference type="ARBA" id="ARBA00008784"/>
    </source>
</evidence>
<keyword evidence="3" id="KW-0479">Metal-binding</keyword>
<evidence type="ECO:0000256" key="5">
    <source>
        <dbReference type="ARBA" id="ARBA00022964"/>
    </source>
</evidence>
<name>A0A0F9KLN5_9ZZZZ</name>
<reference evidence="9" key="1">
    <citation type="journal article" date="2015" name="Nature">
        <title>Complex archaea that bridge the gap between prokaryotes and eukaryotes.</title>
        <authorList>
            <person name="Spang A."/>
            <person name="Saw J.H."/>
            <person name="Jorgensen S.L."/>
            <person name="Zaremba-Niedzwiedzka K."/>
            <person name="Martijn J."/>
            <person name="Lind A.E."/>
            <person name="van Eijk R."/>
            <person name="Schleper C."/>
            <person name="Guy L."/>
            <person name="Ettema T.J."/>
        </authorList>
    </citation>
    <scope>NUCLEOTIDE SEQUENCE</scope>
</reference>
<keyword evidence="5" id="KW-0223">Dioxygenase</keyword>
<evidence type="ECO:0000256" key="4">
    <source>
        <dbReference type="ARBA" id="ARBA00022797"/>
    </source>
</evidence>
<dbReference type="PROSITE" id="PS00082">
    <property type="entry name" value="EXTRADIOL_DIOXYGENAS"/>
    <property type="match status" value="1"/>
</dbReference>
<dbReference type="InterPro" id="IPR004360">
    <property type="entry name" value="Glyas_Fos-R_dOase_dom"/>
</dbReference>
<accession>A0A0F9KLN5</accession>
<dbReference type="GO" id="GO:0051213">
    <property type="term" value="F:dioxygenase activity"/>
    <property type="evidence" value="ECO:0007669"/>
    <property type="project" value="UniProtKB-KW"/>
</dbReference>
<keyword evidence="6" id="KW-0560">Oxidoreductase</keyword>
<dbReference type="SUPFAM" id="SSF54593">
    <property type="entry name" value="Glyoxalase/Bleomycin resistance protein/Dihydroxybiphenyl dioxygenase"/>
    <property type="match status" value="1"/>
</dbReference>
<gene>
    <name evidence="9" type="ORF">LCGC14_1688310</name>
</gene>
<dbReference type="InterPro" id="IPR000486">
    <property type="entry name" value="Xdiol_ring_cleave_dOase_1/2"/>
</dbReference>
<feature type="domain" description="VOC" evidence="8">
    <location>
        <begin position="6"/>
        <end position="132"/>
    </location>
</feature>
<dbReference type="Pfam" id="PF00903">
    <property type="entry name" value="Glyoxalase"/>
    <property type="match status" value="1"/>
</dbReference>
<proteinExistence type="inferred from homology"/>
<comment type="caution">
    <text evidence="9">The sequence shown here is derived from an EMBL/GenBank/DDBJ whole genome shotgun (WGS) entry which is preliminary data.</text>
</comment>
<keyword evidence="7" id="KW-0408">Iron</keyword>
<dbReference type="EMBL" id="LAZR01014728">
    <property type="protein sequence ID" value="KKM16195.1"/>
    <property type="molecule type" value="Genomic_DNA"/>
</dbReference>
<evidence type="ECO:0000256" key="3">
    <source>
        <dbReference type="ARBA" id="ARBA00022723"/>
    </source>
</evidence>
<evidence type="ECO:0000256" key="7">
    <source>
        <dbReference type="ARBA" id="ARBA00023004"/>
    </source>
</evidence>
<dbReference type="InterPro" id="IPR037523">
    <property type="entry name" value="VOC_core"/>
</dbReference>
<dbReference type="InterPro" id="IPR029068">
    <property type="entry name" value="Glyas_Bleomycin-R_OHBP_Dase"/>
</dbReference>
<dbReference type="CDD" id="cd06587">
    <property type="entry name" value="VOC"/>
    <property type="match status" value="1"/>
</dbReference>
<dbReference type="GO" id="GO:0008198">
    <property type="term" value="F:ferrous iron binding"/>
    <property type="evidence" value="ECO:0007669"/>
    <property type="project" value="InterPro"/>
</dbReference>
<comment type="similarity">
    <text evidence="2">Belongs to the extradiol ring-cleavage dioxygenase family.</text>
</comment>
<organism evidence="9">
    <name type="scientific">marine sediment metagenome</name>
    <dbReference type="NCBI Taxonomy" id="412755"/>
    <lineage>
        <taxon>unclassified sequences</taxon>
        <taxon>metagenomes</taxon>
        <taxon>ecological metagenomes</taxon>
    </lineage>
</organism>
<keyword evidence="4" id="KW-0058">Aromatic hydrocarbons catabolism</keyword>
<evidence type="ECO:0000256" key="6">
    <source>
        <dbReference type="ARBA" id="ARBA00023002"/>
    </source>
</evidence>
<dbReference type="AlphaFoldDB" id="A0A0F9KLN5"/>
<dbReference type="PROSITE" id="PS51819">
    <property type="entry name" value="VOC"/>
    <property type="match status" value="1"/>
</dbReference>
<dbReference type="Gene3D" id="3.10.180.10">
    <property type="entry name" value="2,3-Dihydroxybiphenyl 1,2-Dioxygenase, domain 1"/>
    <property type="match status" value="1"/>
</dbReference>
<sequence length="137" mass="15252">MPEIRGLTEVVIWVHNMEESLHFYRDLLGLRVMSPPDFRGGVFLQAGQSHVGVPQQIVLVPLPQDAPAFPGERTQRPLHHIGIELAPEGFEAESDRLQSLGFEVRFGEHPFLALKGMYLDDPDGNEVELIASKSEGV</sequence>
<evidence type="ECO:0000259" key="8">
    <source>
        <dbReference type="PROSITE" id="PS51819"/>
    </source>
</evidence>
<evidence type="ECO:0000313" key="9">
    <source>
        <dbReference type="EMBL" id="KKM16195.1"/>
    </source>
</evidence>
<comment type="cofactor">
    <cofactor evidence="1">
        <name>Fe(2+)</name>
        <dbReference type="ChEBI" id="CHEBI:29033"/>
    </cofactor>
</comment>